<accession>A0AAW0QL69</accession>
<evidence type="ECO:0000259" key="1">
    <source>
        <dbReference type="Pfam" id="PF06985"/>
    </source>
</evidence>
<dbReference type="PANTHER" id="PTHR24148">
    <property type="entry name" value="ANKYRIN REPEAT DOMAIN-CONTAINING PROTEIN 39 HOMOLOG-RELATED"/>
    <property type="match status" value="1"/>
</dbReference>
<sequence>MAAQYAYQYEALRSSRHIRLLSILPGTRDDTVRCEMIQDVALDTMERLGVKYNAISYRWRAAEPATSIYIDDATFSVGPALLAMLKDLRPSDGSRPVWIDAICINQNDVKERGVQVKLMQDIYSLATHTLIWLGEIDDDGELALTFISRQAAMEPERERDASLEERWAGCTPGSDYVSLMRDRSYSLIWLAIFEFCRRDYWSRVWMIQEIALSKNPTVVCGHMGVAWADFETFLGSVFAFVAMRDPGAMHFWHLVPLLEDSFPLLLDSMRQGQGWDSAPTRDGRWLLSALQKYRTFAATDPRDKIYSLLGLVSEETRHDIQVDYEATVEKVFIDTFKYLLPKRRRAEAQDDIVTGSTPQLRCNFTMTLDDGTSSTTSVGEEGFMTRKHGPLNSICCAGYGSSQKGDFPDWVPWGRFPFASWLPNWGDNGRGPTIDDLSHCRFRASGDLEPEYSFHDEDRVLQVKGYLIDDVRWMGSSVGAFLSASSSRDTLSKDLAIISSVADSQVDAITSAFQGRAYREADFWKTLVCDSYPTSHFSEAPDEWGSMSVALLRAIAREEEIPEDKKGLMASEYLIMLRKTMKGRCIAISRQGMYMMVPEDTKLGDYICVLWGCDVPVVLGMRDEELVLVGECYVDMLMDGEWLQSVEGESHMFAIQ</sequence>
<proteinExistence type="predicted"/>
<evidence type="ECO:0000313" key="2">
    <source>
        <dbReference type="EMBL" id="KAK8105328.1"/>
    </source>
</evidence>
<comment type="caution">
    <text evidence="2">The sequence shown here is derived from an EMBL/GenBank/DDBJ whole genome shotgun (WGS) entry which is preliminary data.</text>
</comment>
<keyword evidence="3" id="KW-1185">Reference proteome</keyword>
<organism evidence="2 3">
    <name type="scientific">Apiospora kogelbergensis</name>
    <dbReference type="NCBI Taxonomy" id="1337665"/>
    <lineage>
        <taxon>Eukaryota</taxon>
        <taxon>Fungi</taxon>
        <taxon>Dikarya</taxon>
        <taxon>Ascomycota</taxon>
        <taxon>Pezizomycotina</taxon>
        <taxon>Sordariomycetes</taxon>
        <taxon>Xylariomycetidae</taxon>
        <taxon>Amphisphaeriales</taxon>
        <taxon>Apiosporaceae</taxon>
        <taxon>Apiospora</taxon>
    </lineage>
</organism>
<dbReference type="InterPro" id="IPR052895">
    <property type="entry name" value="HetReg/Transcr_Mod"/>
</dbReference>
<reference evidence="2 3" key="1">
    <citation type="submission" date="2023-01" db="EMBL/GenBank/DDBJ databases">
        <title>Analysis of 21 Apiospora genomes using comparative genomics revels a genus with tremendous synthesis potential of carbohydrate active enzymes and secondary metabolites.</title>
        <authorList>
            <person name="Sorensen T."/>
        </authorList>
    </citation>
    <scope>NUCLEOTIDE SEQUENCE [LARGE SCALE GENOMIC DNA]</scope>
    <source>
        <strain evidence="2 3">CBS 117206</strain>
    </source>
</reference>
<dbReference type="EMBL" id="JAQQWP010000008">
    <property type="protein sequence ID" value="KAK8105328.1"/>
    <property type="molecule type" value="Genomic_DNA"/>
</dbReference>
<protein>
    <submittedName>
        <fullName evidence="2">HET-domain-containing protein</fullName>
    </submittedName>
</protein>
<dbReference type="Pfam" id="PF06985">
    <property type="entry name" value="HET"/>
    <property type="match status" value="1"/>
</dbReference>
<dbReference type="AlphaFoldDB" id="A0AAW0QL69"/>
<evidence type="ECO:0000313" key="3">
    <source>
        <dbReference type="Proteomes" id="UP001392437"/>
    </source>
</evidence>
<feature type="domain" description="Heterokaryon incompatibility" evidence="1">
    <location>
        <begin position="52"/>
        <end position="209"/>
    </location>
</feature>
<gene>
    <name evidence="2" type="ORF">PG999_008687</name>
</gene>
<name>A0AAW0QL69_9PEZI</name>
<dbReference type="Pfam" id="PF26639">
    <property type="entry name" value="Het-6_barrel"/>
    <property type="match status" value="1"/>
</dbReference>
<dbReference type="InterPro" id="IPR010730">
    <property type="entry name" value="HET"/>
</dbReference>
<dbReference type="Proteomes" id="UP001392437">
    <property type="component" value="Unassembled WGS sequence"/>
</dbReference>
<dbReference type="PANTHER" id="PTHR24148:SF64">
    <property type="entry name" value="HETEROKARYON INCOMPATIBILITY DOMAIN-CONTAINING PROTEIN"/>
    <property type="match status" value="1"/>
</dbReference>